<evidence type="ECO:0000313" key="1">
    <source>
        <dbReference type="EMBL" id="KNE02175.1"/>
    </source>
</evidence>
<reference evidence="2" key="1">
    <citation type="journal article" date="2015" name="BMC Genomics">
        <title>Draft genome of a commonly misdiagnosed multidrug resistant pathogen Candida auris.</title>
        <authorList>
            <person name="Chatterjee S."/>
            <person name="Alampalli S.V."/>
            <person name="Nageshan R.K."/>
            <person name="Chettiar S.T."/>
            <person name="Joshi S."/>
            <person name="Tatu U.S."/>
        </authorList>
    </citation>
    <scope>NUCLEOTIDE SEQUENCE [LARGE SCALE GENOMIC DNA]</scope>
    <source>
        <strain evidence="2">6684</strain>
    </source>
</reference>
<dbReference type="EMBL" id="LGST01000006">
    <property type="protein sequence ID" value="KNE02175.1"/>
    <property type="molecule type" value="Genomic_DNA"/>
</dbReference>
<dbReference type="Proteomes" id="UP000037122">
    <property type="component" value="Unassembled WGS sequence"/>
</dbReference>
<name>A0A0L0P7H0_CANAR</name>
<dbReference type="VEuPathDB" id="FungiDB:QG37_00863"/>
<accession>A0A0L0P7H0</accession>
<gene>
    <name evidence="1" type="ORF">QG37_00863</name>
</gene>
<dbReference type="AlphaFoldDB" id="A0A0L0P7H0"/>
<proteinExistence type="predicted"/>
<sequence>MGPLKKKKKSQGMHGFYEKRENSEILGFLEPIFA</sequence>
<comment type="caution">
    <text evidence="1">The sequence shown here is derived from an EMBL/GenBank/DDBJ whole genome shotgun (WGS) entry which is preliminary data.</text>
</comment>
<protein>
    <submittedName>
        <fullName evidence="1">Uncharacterized protein</fullName>
    </submittedName>
</protein>
<organism evidence="1 2">
    <name type="scientific">Candidozyma auris</name>
    <name type="common">Yeast</name>
    <name type="synonym">Candida auris</name>
    <dbReference type="NCBI Taxonomy" id="498019"/>
    <lineage>
        <taxon>Eukaryota</taxon>
        <taxon>Fungi</taxon>
        <taxon>Dikarya</taxon>
        <taxon>Ascomycota</taxon>
        <taxon>Saccharomycotina</taxon>
        <taxon>Pichiomycetes</taxon>
        <taxon>Metschnikowiaceae</taxon>
        <taxon>Candidozyma</taxon>
    </lineage>
</organism>
<evidence type="ECO:0000313" key="2">
    <source>
        <dbReference type="Proteomes" id="UP000037122"/>
    </source>
</evidence>